<gene>
    <name evidence="1" type="ORF">L1987_64001</name>
</gene>
<comment type="caution">
    <text evidence="1">The sequence shown here is derived from an EMBL/GenBank/DDBJ whole genome shotgun (WGS) entry which is preliminary data.</text>
</comment>
<keyword evidence="2" id="KW-1185">Reference proteome</keyword>
<dbReference type="EMBL" id="CM042038">
    <property type="protein sequence ID" value="KAI3732793.1"/>
    <property type="molecule type" value="Genomic_DNA"/>
</dbReference>
<dbReference type="Proteomes" id="UP001056120">
    <property type="component" value="Linkage Group LG21"/>
</dbReference>
<reference evidence="1 2" key="2">
    <citation type="journal article" date="2022" name="Mol. Ecol. Resour.">
        <title>The genomes of chicory, endive, great burdock and yacon provide insights into Asteraceae paleo-polyploidization history and plant inulin production.</title>
        <authorList>
            <person name="Fan W."/>
            <person name="Wang S."/>
            <person name="Wang H."/>
            <person name="Wang A."/>
            <person name="Jiang F."/>
            <person name="Liu H."/>
            <person name="Zhao H."/>
            <person name="Xu D."/>
            <person name="Zhang Y."/>
        </authorList>
    </citation>
    <scope>NUCLEOTIDE SEQUENCE [LARGE SCALE GENOMIC DNA]</scope>
    <source>
        <strain evidence="2">cv. Yunnan</strain>
        <tissue evidence="1">Leaves</tissue>
    </source>
</reference>
<reference evidence="2" key="1">
    <citation type="journal article" date="2022" name="Mol. Ecol. Resour.">
        <title>The genomes of chicory, endive, great burdock and yacon provide insights into Asteraceae palaeo-polyploidization history and plant inulin production.</title>
        <authorList>
            <person name="Fan W."/>
            <person name="Wang S."/>
            <person name="Wang H."/>
            <person name="Wang A."/>
            <person name="Jiang F."/>
            <person name="Liu H."/>
            <person name="Zhao H."/>
            <person name="Xu D."/>
            <person name="Zhang Y."/>
        </authorList>
    </citation>
    <scope>NUCLEOTIDE SEQUENCE [LARGE SCALE GENOMIC DNA]</scope>
    <source>
        <strain evidence="2">cv. Yunnan</strain>
    </source>
</reference>
<sequence length="287" mass="32287">MEEASKFLHSTKPLVMDYALPQDSNNGPTEVVVKFENDRPSNGLKGRKHYQLEENGYKEERSNKQSAVYVEEDELSEIFDQVLLGCKEPPVQTSKTVDLSTLLVSCAQAVAAGDQRTATEQLNQIRRHASSWGDASQRLANVFAIGIETRLAVTGSQLYLAKRASRISAAEKLQAYQVYLSTCPFKKIAMSFANKTISDSGLTSSTIHIIDFGIAYRFQLPIFIKQLSDLQNAPPKLRITRIEYPQSGFRPTERLEETGRRLANYCARFNVPFEFNAIASQNWETYS</sequence>
<protein>
    <submittedName>
        <fullName evidence="1">Uncharacterized protein</fullName>
    </submittedName>
</protein>
<evidence type="ECO:0000313" key="1">
    <source>
        <dbReference type="EMBL" id="KAI3732793.1"/>
    </source>
</evidence>
<evidence type="ECO:0000313" key="2">
    <source>
        <dbReference type="Proteomes" id="UP001056120"/>
    </source>
</evidence>
<proteinExistence type="predicted"/>
<name>A0ACB9CEW0_9ASTR</name>
<organism evidence="1 2">
    <name type="scientific">Smallanthus sonchifolius</name>
    <dbReference type="NCBI Taxonomy" id="185202"/>
    <lineage>
        <taxon>Eukaryota</taxon>
        <taxon>Viridiplantae</taxon>
        <taxon>Streptophyta</taxon>
        <taxon>Embryophyta</taxon>
        <taxon>Tracheophyta</taxon>
        <taxon>Spermatophyta</taxon>
        <taxon>Magnoliopsida</taxon>
        <taxon>eudicotyledons</taxon>
        <taxon>Gunneridae</taxon>
        <taxon>Pentapetalae</taxon>
        <taxon>asterids</taxon>
        <taxon>campanulids</taxon>
        <taxon>Asterales</taxon>
        <taxon>Asteraceae</taxon>
        <taxon>Asteroideae</taxon>
        <taxon>Heliantheae alliance</taxon>
        <taxon>Millerieae</taxon>
        <taxon>Smallanthus</taxon>
    </lineage>
</organism>
<accession>A0ACB9CEW0</accession>